<evidence type="ECO:0000313" key="4">
    <source>
        <dbReference type="Proteomes" id="UP001177140"/>
    </source>
</evidence>
<feature type="compositionally biased region" description="Acidic residues" evidence="1">
    <location>
        <begin position="197"/>
        <end position="206"/>
    </location>
</feature>
<reference evidence="3" key="1">
    <citation type="submission" date="2022-03" db="EMBL/GenBank/DDBJ databases">
        <title>A functionally conserved STORR gene fusion in Papaver species that diverged 16.8 million years ago.</title>
        <authorList>
            <person name="Catania T."/>
        </authorList>
    </citation>
    <scope>NUCLEOTIDE SEQUENCE</scope>
    <source>
        <strain evidence="3">S-191538</strain>
    </source>
</reference>
<accession>A0AA41SDZ2</accession>
<dbReference type="EMBL" id="JAJJMA010115499">
    <property type="protein sequence ID" value="MCL7031768.1"/>
    <property type="molecule type" value="Genomic_DNA"/>
</dbReference>
<comment type="caution">
    <text evidence="3">The sequence shown here is derived from an EMBL/GenBank/DDBJ whole genome shotgun (WGS) entry which is preliminary data.</text>
</comment>
<keyword evidence="4" id="KW-1185">Reference proteome</keyword>
<name>A0AA41SDZ2_PAPNU</name>
<sequence>MASSSNYATIPLFEEANEVPAAWSVVHESYFIDLMLDKKYYTKFGLKYSLKAFKNKFTKLKERYKDHKKLVDDNTGLGWDPILCTVDAPNEWWDDHVKSFPRDKAFRINGCPEYGKLAMIFGDTVATGNLRQTQDGGFSSTDNEDEDNQDGGTQVSGNNNVGADDMERNMDNQFRRRSRVPGGSNRSTHVTANNGDVADEIEDNLDDPFRRRSRTPSGGSRRGRKILRCGLWLLQYARIFGSI</sequence>
<dbReference type="InterPro" id="IPR045026">
    <property type="entry name" value="LIMYB"/>
</dbReference>
<organism evidence="3 4">
    <name type="scientific">Papaver nudicaule</name>
    <name type="common">Iceland poppy</name>
    <dbReference type="NCBI Taxonomy" id="74823"/>
    <lineage>
        <taxon>Eukaryota</taxon>
        <taxon>Viridiplantae</taxon>
        <taxon>Streptophyta</taxon>
        <taxon>Embryophyta</taxon>
        <taxon>Tracheophyta</taxon>
        <taxon>Spermatophyta</taxon>
        <taxon>Magnoliopsida</taxon>
        <taxon>Ranunculales</taxon>
        <taxon>Papaveraceae</taxon>
        <taxon>Papaveroideae</taxon>
        <taxon>Papaver</taxon>
    </lineage>
</organism>
<evidence type="ECO:0000256" key="1">
    <source>
        <dbReference type="SAM" id="MobiDB-lite"/>
    </source>
</evidence>
<feature type="compositionally biased region" description="Polar residues" evidence="1">
    <location>
        <begin position="184"/>
        <end position="194"/>
    </location>
</feature>
<dbReference type="AlphaFoldDB" id="A0AA41SDZ2"/>
<feature type="domain" description="Myb/SANT-like" evidence="2">
    <location>
        <begin position="42"/>
        <end position="96"/>
    </location>
</feature>
<feature type="compositionally biased region" description="Polar residues" evidence="1">
    <location>
        <begin position="131"/>
        <end position="141"/>
    </location>
</feature>
<gene>
    <name evidence="3" type="ORF">MKW94_008003</name>
</gene>
<dbReference type="Pfam" id="PF12776">
    <property type="entry name" value="Myb_DNA-bind_3"/>
    <property type="match status" value="1"/>
</dbReference>
<dbReference type="Proteomes" id="UP001177140">
    <property type="component" value="Unassembled WGS sequence"/>
</dbReference>
<feature type="compositionally biased region" description="Polar residues" evidence="1">
    <location>
        <begin position="150"/>
        <end position="161"/>
    </location>
</feature>
<protein>
    <recommendedName>
        <fullName evidence="2">Myb/SANT-like domain-containing protein</fullName>
    </recommendedName>
</protein>
<feature type="compositionally biased region" description="Basic and acidic residues" evidence="1">
    <location>
        <begin position="165"/>
        <end position="174"/>
    </location>
</feature>
<proteinExistence type="predicted"/>
<feature type="region of interest" description="Disordered" evidence="1">
    <location>
        <begin position="131"/>
        <end position="222"/>
    </location>
</feature>
<evidence type="ECO:0000259" key="2">
    <source>
        <dbReference type="Pfam" id="PF12776"/>
    </source>
</evidence>
<dbReference type="PANTHER" id="PTHR47584:SF14">
    <property type="entry name" value="L10-INTERACTING MYB DOMAIN-CONTAINING PROTEIN-LIKE"/>
    <property type="match status" value="1"/>
</dbReference>
<dbReference type="PANTHER" id="PTHR47584">
    <property type="match status" value="1"/>
</dbReference>
<dbReference type="InterPro" id="IPR024752">
    <property type="entry name" value="Myb/SANT-like_dom"/>
</dbReference>
<evidence type="ECO:0000313" key="3">
    <source>
        <dbReference type="EMBL" id="MCL7031768.1"/>
    </source>
</evidence>